<sequence length="86" mass="9188">MYERTSSHLALLRAARTVCLPSHPAHQLALELLRRNTFGGVLSFGIKVDDSAAQEDVPDNHAPPPDAACKVIDSLELASNVANVGK</sequence>
<dbReference type="Proteomes" id="UP000824881">
    <property type="component" value="Unassembled WGS sequence"/>
</dbReference>
<evidence type="ECO:0000313" key="2">
    <source>
        <dbReference type="Proteomes" id="UP000824881"/>
    </source>
</evidence>
<name>A0ACB7IZK6_PLECO</name>
<gene>
    <name evidence="1" type="ORF">CCMSSC00406_0010307</name>
</gene>
<keyword evidence="2" id="KW-1185">Reference proteome</keyword>
<comment type="caution">
    <text evidence="1">The sequence shown here is derived from an EMBL/GenBank/DDBJ whole genome shotgun (WGS) entry which is preliminary data.</text>
</comment>
<protein>
    <submittedName>
        <fullName evidence="1">Uncharacterized protein</fullName>
    </submittedName>
</protein>
<organism evidence="1 2">
    <name type="scientific">Pleurotus cornucopiae</name>
    <name type="common">Cornucopia mushroom</name>
    <dbReference type="NCBI Taxonomy" id="5321"/>
    <lineage>
        <taxon>Eukaryota</taxon>
        <taxon>Fungi</taxon>
        <taxon>Dikarya</taxon>
        <taxon>Basidiomycota</taxon>
        <taxon>Agaricomycotina</taxon>
        <taxon>Agaricomycetes</taxon>
        <taxon>Agaricomycetidae</taxon>
        <taxon>Agaricales</taxon>
        <taxon>Pleurotineae</taxon>
        <taxon>Pleurotaceae</taxon>
        <taxon>Pleurotus</taxon>
    </lineage>
</organism>
<dbReference type="EMBL" id="WQMT02000005">
    <property type="protein sequence ID" value="KAG9223316.1"/>
    <property type="molecule type" value="Genomic_DNA"/>
</dbReference>
<accession>A0ACB7IZK6</accession>
<evidence type="ECO:0000313" key="1">
    <source>
        <dbReference type="EMBL" id="KAG9223316.1"/>
    </source>
</evidence>
<reference evidence="1 2" key="1">
    <citation type="journal article" date="2021" name="Appl. Environ. Microbiol.">
        <title>Genetic linkage and physical mapping for an oyster mushroom Pleurotus cornucopiae and QTL analysis for the trait cap color.</title>
        <authorList>
            <person name="Zhang Y."/>
            <person name="Gao W."/>
            <person name="Sonnenberg A."/>
            <person name="Chen Q."/>
            <person name="Zhang J."/>
            <person name="Huang C."/>
        </authorList>
    </citation>
    <scope>NUCLEOTIDE SEQUENCE [LARGE SCALE GENOMIC DNA]</scope>
    <source>
        <strain evidence="1">CCMSSC00406</strain>
    </source>
</reference>
<proteinExistence type="predicted"/>